<organism evidence="2 3">
    <name type="scientific">Plectus sambesii</name>
    <dbReference type="NCBI Taxonomy" id="2011161"/>
    <lineage>
        <taxon>Eukaryota</taxon>
        <taxon>Metazoa</taxon>
        <taxon>Ecdysozoa</taxon>
        <taxon>Nematoda</taxon>
        <taxon>Chromadorea</taxon>
        <taxon>Plectida</taxon>
        <taxon>Plectina</taxon>
        <taxon>Plectoidea</taxon>
        <taxon>Plectidae</taxon>
        <taxon>Plectus</taxon>
    </lineage>
</organism>
<proteinExistence type="predicted"/>
<protein>
    <submittedName>
        <fullName evidence="3">Uncharacterized protein</fullName>
    </submittedName>
</protein>
<evidence type="ECO:0000313" key="2">
    <source>
        <dbReference type="Proteomes" id="UP000887566"/>
    </source>
</evidence>
<sequence>MPPGSSPLRPPFASTLPGANAYGMSPQQYQLMQQNAGSQRQQKQQQQQQQVNGGQQYQPQKLSGMSSGGSQLPQANAASQQPHQGPRAPHYPQPLQQGGPFAHVDTAKLPQLPAAQGGYPRHPPPSGGGHRGLLG</sequence>
<dbReference type="Proteomes" id="UP000887566">
    <property type="component" value="Unplaced"/>
</dbReference>
<reference evidence="3" key="1">
    <citation type="submission" date="2022-11" db="UniProtKB">
        <authorList>
            <consortium name="WormBaseParasite"/>
        </authorList>
    </citation>
    <scope>IDENTIFICATION</scope>
</reference>
<dbReference type="AlphaFoldDB" id="A0A914UUD9"/>
<dbReference type="WBParaSite" id="PSAMB.scaffold12701size2629.g35034.t1">
    <property type="protein sequence ID" value="PSAMB.scaffold12701size2629.g35034.t1"/>
    <property type="gene ID" value="PSAMB.scaffold12701size2629.g35034"/>
</dbReference>
<keyword evidence="2" id="KW-1185">Reference proteome</keyword>
<evidence type="ECO:0000313" key="3">
    <source>
        <dbReference type="WBParaSite" id="PSAMB.scaffold12701size2629.g35034.t1"/>
    </source>
</evidence>
<feature type="compositionally biased region" description="Pro residues" evidence="1">
    <location>
        <begin position="1"/>
        <end position="10"/>
    </location>
</feature>
<feature type="compositionally biased region" description="Low complexity" evidence="1">
    <location>
        <begin position="33"/>
        <end position="60"/>
    </location>
</feature>
<accession>A0A914UUD9</accession>
<name>A0A914UUD9_9BILA</name>
<feature type="compositionally biased region" description="Polar residues" evidence="1">
    <location>
        <begin position="61"/>
        <end position="83"/>
    </location>
</feature>
<evidence type="ECO:0000256" key="1">
    <source>
        <dbReference type="SAM" id="MobiDB-lite"/>
    </source>
</evidence>
<feature type="region of interest" description="Disordered" evidence="1">
    <location>
        <begin position="1"/>
        <end position="135"/>
    </location>
</feature>